<name>A0A8T0DGB8_9TREM</name>
<evidence type="ECO:0000313" key="3">
    <source>
        <dbReference type="Proteomes" id="UP000699462"/>
    </source>
</evidence>
<organism evidence="2 3">
    <name type="scientific">Paragonimus westermani</name>
    <dbReference type="NCBI Taxonomy" id="34504"/>
    <lineage>
        <taxon>Eukaryota</taxon>
        <taxon>Metazoa</taxon>
        <taxon>Spiralia</taxon>
        <taxon>Lophotrochozoa</taxon>
        <taxon>Platyhelminthes</taxon>
        <taxon>Trematoda</taxon>
        <taxon>Digenea</taxon>
        <taxon>Plagiorchiida</taxon>
        <taxon>Troglotremata</taxon>
        <taxon>Troglotrematidae</taxon>
        <taxon>Paragonimus</taxon>
    </lineage>
</organism>
<keyword evidence="3" id="KW-1185">Reference proteome</keyword>
<keyword evidence="1" id="KW-0732">Signal</keyword>
<feature type="chain" id="PRO_5035786134" evidence="1">
    <location>
        <begin position="27"/>
        <end position="168"/>
    </location>
</feature>
<feature type="signal peptide" evidence="1">
    <location>
        <begin position="1"/>
        <end position="26"/>
    </location>
</feature>
<evidence type="ECO:0000256" key="1">
    <source>
        <dbReference type="SAM" id="SignalP"/>
    </source>
</evidence>
<protein>
    <submittedName>
        <fullName evidence="2">Uncharacterized protein</fullName>
    </submittedName>
</protein>
<reference evidence="2 3" key="1">
    <citation type="submission" date="2019-07" db="EMBL/GenBank/DDBJ databases">
        <title>Annotation for the trematode Paragonimus westermani.</title>
        <authorList>
            <person name="Choi Y.-J."/>
        </authorList>
    </citation>
    <scope>NUCLEOTIDE SEQUENCE [LARGE SCALE GENOMIC DNA]</scope>
    <source>
        <strain evidence="2">180907_Pwestermani</strain>
    </source>
</reference>
<dbReference type="Proteomes" id="UP000699462">
    <property type="component" value="Unassembled WGS sequence"/>
</dbReference>
<gene>
    <name evidence="2" type="ORF">P879_02717</name>
</gene>
<evidence type="ECO:0000313" key="2">
    <source>
        <dbReference type="EMBL" id="KAF8565998.1"/>
    </source>
</evidence>
<proteinExistence type="predicted"/>
<sequence length="168" mass="18238">MVQQRHLNSNFGLVVLLELVLPIVENLGHVIRRDEGGPLSASDQLTAWSEPSASGNVLDVVPSENSEAIPVTSQLSQPTNLPVQSVTLAPAQTLLSQKSSSGDPVLSADEKVNASKMKPKERNLVHSVQSTSEENWTVRDEFDGNWATFLSELVWSSLYFPKGQQSSG</sequence>
<comment type="caution">
    <text evidence="2">The sequence shown here is derived from an EMBL/GenBank/DDBJ whole genome shotgun (WGS) entry which is preliminary data.</text>
</comment>
<accession>A0A8T0DGB8</accession>
<dbReference type="AlphaFoldDB" id="A0A8T0DGB8"/>
<dbReference type="EMBL" id="JTDF01005760">
    <property type="protein sequence ID" value="KAF8565998.1"/>
    <property type="molecule type" value="Genomic_DNA"/>
</dbReference>